<reference evidence="1 2" key="1">
    <citation type="submission" date="2023-02" db="EMBL/GenBank/DDBJ databases">
        <title>Host association and intracellularity evolved multiple times independently in the Rickettsiales.</title>
        <authorList>
            <person name="Castelli M."/>
            <person name="Nardi T."/>
            <person name="Gammuto L."/>
            <person name="Bellinzona G."/>
            <person name="Sabaneyeva E."/>
            <person name="Potekhin A."/>
            <person name="Serra V."/>
            <person name="Petroni G."/>
            <person name="Sassera D."/>
        </authorList>
    </citation>
    <scope>NUCLEOTIDE SEQUENCE [LARGE SCALE GENOMIC DNA]</scope>
    <source>
        <strain evidence="1 2">BOD18</strain>
    </source>
</reference>
<proteinExistence type="predicted"/>
<organism evidence="1 2">
    <name type="scientific">Candidatus Cyrtobacter comes</name>
    <dbReference type="NCBI Taxonomy" id="675776"/>
    <lineage>
        <taxon>Bacteria</taxon>
        <taxon>Pseudomonadati</taxon>
        <taxon>Pseudomonadota</taxon>
        <taxon>Alphaproteobacteria</taxon>
        <taxon>Rickettsiales</taxon>
        <taxon>Candidatus Midichloriaceae</taxon>
        <taxon>Candidatus Cyrtobacter</taxon>
    </lineage>
</organism>
<evidence type="ECO:0000313" key="2">
    <source>
        <dbReference type="Proteomes" id="UP001293791"/>
    </source>
</evidence>
<evidence type="ECO:0000313" key="1">
    <source>
        <dbReference type="EMBL" id="MDZ5762437.1"/>
    </source>
</evidence>
<evidence type="ECO:0008006" key="3">
    <source>
        <dbReference type="Google" id="ProtNLM"/>
    </source>
</evidence>
<gene>
    <name evidence="1" type="ORF">Cyrtocomes_00820</name>
</gene>
<protein>
    <recommendedName>
        <fullName evidence="3">DUF4351 domain-containing protein</fullName>
    </recommendedName>
</protein>
<keyword evidence="2" id="KW-1185">Reference proteome</keyword>
<dbReference type="EMBL" id="JARGYT010000049">
    <property type="protein sequence ID" value="MDZ5762437.1"/>
    <property type="molecule type" value="Genomic_DNA"/>
</dbReference>
<dbReference type="Proteomes" id="UP001293791">
    <property type="component" value="Unassembled WGS sequence"/>
</dbReference>
<sequence length="132" mass="15580">MAGKGHVIMQIDLYVVKSNIFESYHLKHRRAIDDDLLSWYKSALQKAKDISFRRNIAKIIFKKLALQVQDDIQLAKKEELLSFILEYIKLQLNFCKDLSNQGSKADLLSIMKDIPTEYILIYEKFIDLRDWL</sequence>
<accession>A0ABU5L8I7</accession>
<comment type="caution">
    <text evidence="1">The sequence shown here is derived from an EMBL/GenBank/DDBJ whole genome shotgun (WGS) entry which is preliminary data.</text>
</comment>
<name>A0ABU5L8I7_9RICK</name>